<gene>
    <name evidence="13" type="ORF">CU097_006384</name>
</gene>
<dbReference type="PROSITE" id="PS50058">
    <property type="entry name" value="G_PROTEIN_GAMMA"/>
    <property type="match status" value="1"/>
</dbReference>
<evidence type="ECO:0000259" key="12">
    <source>
        <dbReference type="PROSITE" id="PS50058"/>
    </source>
</evidence>
<evidence type="ECO:0000256" key="9">
    <source>
        <dbReference type="ARBA" id="ARBA00023288"/>
    </source>
</evidence>
<evidence type="ECO:0000256" key="10">
    <source>
        <dbReference type="ARBA" id="ARBA00023289"/>
    </source>
</evidence>
<dbReference type="GO" id="GO:0000750">
    <property type="term" value="P:pheromone-dependent signal transduction involved in conjugation with cellular fusion"/>
    <property type="evidence" value="ECO:0007669"/>
    <property type="project" value="InterPro"/>
</dbReference>
<dbReference type="Pfam" id="PF00631">
    <property type="entry name" value="G-gamma"/>
    <property type="match status" value="1"/>
</dbReference>
<evidence type="ECO:0000256" key="2">
    <source>
        <dbReference type="ARBA" id="ARBA00007431"/>
    </source>
</evidence>
<feature type="domain" description="G protein gamma" evidence="12">
    <location>
        <begin position="13"/>
        <end position="88"/>
    </location>
</feature>
<evidence type="ECO:0000256" key="8">
    <source>
        <dbReference type="ARBA" id="ARBA00023224"/>
    </source>
</evidence>
<evidence type="ECO:0000256" key="5">
    <source>
        <dbReference type="ARBA" id="ARBA00022481"/>
    </source>
</evidence>
<evidence type="ECO:0000256" key="6">
    <source>
        <dbReference type="ARBA" id="ARBA00023136"/>
    </source>
</evidence>
<evidence type="ECO:0000256" key="3">
    <source>
        <dbReference type="ARBA" id="ARBA00011581"/>
    </source>
</evidence>
<keyword evidence="8" id="KW-0807">Transducer</keyword>
<evidence type="ECO:0000256" key="1">
    <source>
        <dbReference type="ARBA" id="ARBA00004170"/>
    </source>
</evidence>
<dbReference type="SMART" id="SM01224">
    <property type="entry name" value="G_gamma"/>
    <property type="match status" value="1"/>
</dbReference>
<proteinExistence type="inferred from homology"/>
<dbReference type="OrthoDB" id="19232at2759"/>
<dbReference type="SUPFAM" id="SSF48670">
    <property type="entry name" value="Transducin (heterotrimeric G protein), gamma chain"/>
    <property type="match status" value="1"/>
</dbReference>
<evidence type="ECO:0000313" key="13">
    <source>
        <dbReference type="EMBL" id="RCH97161.1"/>
    </source>
</evidence>
<evidence type="ECO:0000256" key="7">
    <source>
        <dbReference type="ARBA" id="ARBA00023139"/>
    </source>
</evidence>
<comment type="similarity">
    <text evidence="2">Belongs to the G protein gamma family.</text>
</comment>
<dbReference type="InterPro" id="IPR036284">
    <property type="entry name" value="GGL_sf"/>
</dbReference>
<keyword evidence="7" id="KW-0564">Palmitate</keyword>
<dbReference type="GO" id="GO:0005834">
    <property type="term" value="C:heterotrimeric G-protein complex"/>
    <property type="evidence" value="ECO:0007669"/>
    <property type="project" value="TreeGrafter"/>
</dbReference>
<dbReference type="EMBL" id="PJQL01000302">
    <property type="protein sequence ID" value="RCH97161.1"/>
    <property type="molecule type" value="Genomic_DNA"/>
</dbReference>
<protein>
    <recommendedName>
        <fullName evidence="4">Guanine nucleotide-binding protein subunit gamma</fullName>
    </recommendedName>
</protein>
<keyword evidence="10" id="KW-0636">Prenylation</keyword>
<keyword evidence="9" id="KW-0449">Lipoprotein</keyword>
<dbReference type="AlphaFoldDB" id="A0A367K5N8"/>
<dbReference type="GO" id="GO:0031681">
    <property type="term" value="F:G-protein beta-subunit binding"/>
    <property type="evidence" value="ECO:0007669"/>
    <property type="project" value="InterPro"/>
</dbReference>
<evidence type="ECO:0000256" key="4">
    <source>
        <dbReference type="ARBA" id="ARBA00016111"/>
    </source>
</evidence>
<dbReference type="PANTHER" id="PTHR28189:SF1">
    <property type="entry name" value="GUANINE NUCLEOTIDE-BINDING PROTEIN SUBUNIT GAMMA"/>
    <property type="match status" value="1"/>
</dbReference>
<dbReference type="InterPro" id="IPR041848">
    <property type="entry name" value="Ste18_fungal"/>
</dbReference>
<dbReference type="FunFam" id="4.10.260.10:FF:000003">
    <property type="entry name" value="G-protein complex gamma subunit Ste18/GpgA"/>
    <property type="match status" value="1"/>
</dbReference>
<comment type="caution">
    <text evidence="13">The sequence shown here is derived from an EMBL/GenBank/DDBJ whole genome shotgun (WGS) entry which is preliminary data.</text>
</comment>
<dbReference type="SMART" id="SM00224">
    <property type="entry name" value="GGL"/>
    <property type="match status" value="1"/>
</dbReference>
<sequence>MPTKLQPRARPRKTPKMTETRLKRLEEYNNYLRSQLNISRITVSEASASLIDYCNNNKDPLLPSIWGPVPKNEDPFAPPESGQCCTIIIIEYSINIIYGWSIWINK</sequence>
<accession>A0A367K5N8</accession>
<feature type="region of interest" description="Disordered" evidence="11">
    <location>
        <begin position="1"/>
        <end position="20"/>
    </location>
</feature>
<dbReference type="GO" id="GO:0007186">
    <property type="term" value="P:G protein-coupled receptor signaling pathway"/>
    <property type="evidence" value="ECO:0007669"/>
    <property type="project" value="InterPro"/>
</dbReference>
<comment type="subunit">
    <text evidence="3">G proteins are composed of 3 units, alpha, beta and gamma.</text>
</comment>
<evidence type="ECO:0000313" key="14">
    <source>
        <dbReference type="Proteomes" id="UP000252139"/>
    </source>
</evidence>
<keyword evidence="14" id="KW-1185">Reference proteome</keyword>
<evidence type="ECO:0000256" key="11">
    <source>
        <dbReference type="SAM" id="MobiDB-lite"/>
    </source>
</evidence>
<reference evidence="13 14" key="1">
    <citation type="journal article" date="2018" name="G3 (Bethesda)">
        <title>Phylogenetic and Phylogenomic Definition of Rhizopus Species.</title>
        <authorList>
            <person name="Gryganskyi A.P."/>
            <person name="Golan J."/>
            <person name="Dolatabadi S."/>
            <person name="Mondo S."/>
            <person name="Robb S."/>
            <person name="Idnurm A."/>
            <person name="Muszewska A."/>
            <person name="Steczkiewicz K."/>
            <person name="Masonjones S."/>
            <person name="Liao H.L."/>
            <person name="Gajdeczka M.T."/>
            <person name="Anike F."/>
            <person name="Vuek A."/>
            <person name="Anishchenko I.M."/>
            <person name="Voigt K."/>
            <person name="de Hoog G.S."/>
            <person name="Smith M.E."/>
            <person name="Heitman J."/>
            <person name="Vilgalys R."/>
            <person name="Stajich J.E."/>
        </authorList>
    </citation>
    <scope>NUCLEOTIDE SEQUENCE [LARGE SCALE GENOMIC DNA]</scope>
    <source>
        <strain evidence="13 14">CBS 357.93</strain>
    </source>
</reference>
<dbReference type="Proteomes" id="UP000252139">
    <property type="component" value="Unassembled WGS sequence"/>
</dbReference>
<comment type="subcellular location">
    <subcellularLocation>
        <location evidence="1">Membrane</location>
        <topology evidence="1">Peripheral membrane protein</topology>
    </subcellularLocation>
</comment>
<keyword evidence="6" id="KW-0472">Membrane</keyword>
<dbReference type="Gene3D" id="4.10.260.10">
    <property type="entry name" value="Transducin (heterotrimeric G protein), gamma chain"/>
    <property type="match status" value="1"/>
</dbReference>
<organism evidence="13 14">
    <name type="scientific">Rhizopus azygosporus</name>
    <name type="common">Rhizopus microsporus var. azygosporus</name>
    <dbReference type="NCBI Taxonomy" id="86630"/>
    <lineage>
        <taxon>Eukaryota</taxon>
        <taxon>Fungi</taxon>
        <taxon>Fungi incertae sedis</taxon>
        <taxon>Mucoromycota</taxon>
        <taxon>Mucoromycotina</taxon>
        <taxon>Mucoromycetes</taxon>
        <taxon>Mucorales</taxon>
        <taxon>Mucorineae</taxon>
        <taxon>Rhizopodaceae</taxon>
        <taxon>Rhizopus</taxon>
    </lineage>
</organism>
<dbReference type="STRING" id="86630.A0A367K5N8"/>
<keyword evidence="5" id="KW-0488">Methylation</keyword>
<dbReference type="PANTHER" id="PTHR28189">
    <property type="entry name" value="GUANINE NUCLEOTIDE-BINDING PROTEIN SUBUNIT GAMMA"/>
    <property type="match status" value="1"/>
</dbReference>
<dbReference type="InterPro" id="IPR015898">
    <property type="entry name" value="G-protein_gamma-like_dom"/>
</dbReference>
<name>A0A367K5N8_RHIAZ</name>